<dbReference type="InterPro" id="IPR036388">
    <property type="entry name" value="WH-like_DNA-bd_sf"/>
</dbReference>
<dbReference type="SUPFAM" id="SSF55781">
    <property type="entry name" value="GAF domain-like"/>
    <property type="match status" value="1"/>
</dbReference>
<dbReference type="PANTHER" id="PTHR30136">
    <property type="entry name" value="HELIX-TURN-HELIX TRANSCRIPTIONAL REGULATOR, ICLR FAMILY"/>
    <property type="match status" value="1"/>
</dbReference>
<dbReference type="EMBL" id="JYFC01000002">
    <property type="protein sequence ID" value="KJC64963.1"/>
    <property type="molecule type" value="Genomic_DNA"/>
</dbReference>
<dbReference type="InterPro" id="IPR029016">
    <property type="entry name" value="GAF-like_dom_sf"/>
</dbReference>
<reference evidence="6 7" key="1">
    <citation type="journal article" date="2001" name="Int. J. Syst. Evol. Microbiol.">
        <title>Agreia bicolorata gen. nov., sp. nov., to accommodate actinobacteria isolated from narrow reed grass infected by the nematode Heteroanguina graminophila.</title>
        <authorList>
            <person name="Evtushenko L.I."/>
            <person name="Dorofeeva L.V."/>
            <person name="Dobrovolskaya T.G."/>
            <person name="Streshinskaya G.M."/>
            <person name="Subbotin S.A."/>
            <person name="Tiedje J.M."/>
        </authorList>
    </citation>
    <scope>NUCLEOTIDE SEQUENCE [LARGE SCALE GENOMIC DNA]</scope>
    <source>
        <strain evidence="6 7">VKM Ac-1804</strain>
    </source>
</reference>
<dbReference type="PROSITE" id="PS51077">
    <property type="entry name" value="HTH_ICLR"/>
    <property type="match status" value="1"/>
</dbReference>
<gene>
    <name evidence="6" type="ORF">TZ00_04920</name>
</gene>
<dbReference type="PANTHER" id="PTHR30136:SF24">
    <property type="entry name" value="HTH-TYPE TRANSCRIPTIONAL REPRESSOR ALLR"/>
    <property type="match status" value="1"/>
</dbReference>
<dbReference type="InterPro" id="IPR014757">
    <property type="entry name" value="Tscrpt_reg_IclR_C"/>
</dbReference>
<protein>
    <submittedName>
        <fullName evidence="6">IclR family transcriptional regulator</fullName>
    </submittedName>
</protein>
<evidence type="ECO:0000259" key="4">
    <source>
        <dbReference type="PROSITE" id="PS51077"/>
    </source>
</evidence>
<dbReference type="Proteomes" id="UP000032503">
    <property type="component" value="Unassembled WGS sequence"/>
</dbReference>
<dbReference type="InterPro" id="IPR050707">
    <property type="entry name" value="HTH_MetabolicPath_Reg"/>
</dbReference>
<evidence type="ECO:0000313" key="6">
    <source>
        <dbReference type="EMBL" id="KJC64963.1"/>
    </source>
</evidence>
<accession>A0ABR5CH72</accession>
<proteinExistence type="predicted"/>
<sequence length="264" mass="28387">MVTLTPEETTTAKPVKSAERTLQLLETIASAGEPMPVTELHSRTGFPRSSLHQLLHTMAAAQWVQFSSDKSLVAIGTRALVVGTSYLDRDAALPLAAAMLERVRSESGYTAHYARRDRDNVLYLATRETSESHRAASRVGRLLPANATALGKALLAELSDAEREAVMGREAMPLLTAHTITDPIKLGLDLETARSAGFAIEREENTLGVSCVAAAVPYRIPATDAISCSIPLDRADPTEMARVAAIVRRCASDLAEQLRTAGVR</sequence>
<organism evidence="6 7">
    <name type="scientific">Agreia bicolorata</name>
    <dbReference type="NCBI Taxonomy" id="110935"/>
    <lineage>
        <taxon>Bacteria</taxon>
        <taxon>Bacillati</taxon>
        <taxon>Actinomycetota</taxon>
        <taxon>Actinomycetes</taxon>
        <taxon>Micrococcales</taxon>
        <taxon>Microbacteriaceae</taxon>
        <taxon>Agreia</taxon>
    </lineage>
</organism>
<dbReference type="InterPro" id="IPR005471">
    <property type="entry name" value="Tscrpt_reg_IclR_N"/>
</dbReference>
<evidence type="ECO:0000256" key="3">
    <source>
        <dbReference type="ARBA" id="ARBA00023163"/>
    </source>
</evidence>
<dbReference type="SUPFAM" id="SSF46785">
    <property type="entry name" value="Winged helix' DNA-binding domain"/>
    <property type="match status" value="1"/>
</dbReference>
<feature type="domain" description="IclR-ED" evidence="5">
    <location>
        <begin position="78"/>
        <end position="260"/>
    </location>
</feature>
<name>A0ABR5CH72_9MICO</name>
<dbReference type="SMART" id="SM00346">
    <property type="entry name" value="HTH_ICLR"/>
    <property type="match status" value="1"/>
</dbReference>
<evidence type="ECO:0000313" key="7">
    <source>
        <dbReference type="Proteomes" id="UP000032503"/>
    </source>
</evidence>
<dbReference type="Gene3D" id="3.30.450.40">
    <property type="match status" value="1"/>
</dbReference>
<evidence type="ECO:0000256" key="1">
    <source>
        <dbReference type="ARBA" id="ARBA00023015"/>
    </source>
</evidence>
<keyword evidence="2" id="KW-0238">DNA-binding</keyword>
<dbReference type="Gene3D" id="1.10.10.10">
    <property type="entry name" value="Winged helix-like DNA-binding domain superfamily/Winged helix DNA-binding domain"/>
    <property type="match status" value="1"/>
</dbReference>
<comment type="caution">
    <text evidence="6">The sequence shown here is derived from an EMBL/GenBank/DDBJ whole genome shotgun (WGS) entry which is preliminary data.</text>
</comment>
<evidence type="ECO:0000259" key="5">
    <source>
        <dbReference type="PROSITE" id="PS51078"/>
    </source>
</evidence>
<evidence type="ECO:0000256" key="2">
    <source>
        <dbReference type="ARBA" id="ARBA00023125"/>
    </source>
</evidence>
<dbReference type="PROSITE" id="PS51078">
    <property type="entry name" value="ICLR_ED"/>
    <property type="match status" value="1"/>
</dbReference>
<dbReference type="Pfam" id="PF09339">
    <property type="entry name" value="HTH_IclR"/>
    <property type="match status" value="1"/>
</dbReference>
<feature type="domain" description="HTH iclR-type" evidence="4">
    <location>
        <begin position="15"/>
        <end position="77"/>
    </location>
</feature>
<keyword evidence="3" id="KW-0804">Transcription</keyword>
<keyword evidence="1" id="KW-0805">Transcription regulation</keyword>
<keyword evidence="7" id="KW-1185">Reference proteome</keyword>
<dbReference type="Pfam" id="PF01614">
    <property type="entry name" value="IclR_C"/>
    <property type="match status" value="1"/>
</dbReference>
<dbReference type="InterPro" id="IPR036390">
    <property type="entry name" value="WH_DNA-bd_sf"/>
</dbReference>